<reference evidence="2" key="2">
    <citation type="journal article" date="2021" name="PeerJ">
        <title>Extensive microbial diversity within the chicken gut microbiome revealed by metagenomics and culture.</title>
        <authorList>
            <person name="Gilroy R."/>
            <person name="Ravi A."/>
            <person name="Getino M."/>
            <person name="Pursley I."/>
            <person name="Horton D.L."/>
            <person name="Alikhan N.F."/>
            <person name="Baker D."/>
            <person name="Gharbi K."/>
            <person name="Hall N."/>
            <person name="Watson M."/>
            <person name="Adriaenssens E.M."/>
            <person name="Foster-Nyarko E."/>
            <person name="Jarju S."/>
            <person name="Secka A."/>
            <person name="Antonio M."/>
            <person name="Oren A."/>
            <person name="Chaudhuri R.R."/>
            <person name="La Ragione R."/>
            <person name="Hildebrand F."/>
            <person name="Pallen M.J."/>
        </authorList>
    </citation>
    <scope>NUCLEOTIDE SEQUENCE</scope>
    <source>
        <strain evidence="2">ChiSjej2B20-13462</strain>
    </source>
</reference>
<sequence>MEDGVIVELYWQRDQRAIGASEEKYGGLCRSLSWSILQSREDAEECVNDTWHRAWTTMPPQRPGSLRAYLVRSVRNLSIDRYRARRSQKRGGGFETLALELEDCVPPAPSAEEVWETREIAAVLDRWLAAEVTVPAGGSVHLTAAMKKAGSYDFYCADRGNQGLYGYDLVTALGSCLTCTEQWATLEDRGVIEIVRQNFGFDLDAGIRTVTLNPAEPHYYL</sequence>
<dbReference type="SUPFAM" id="SSF88946">
    <property type="entry name" value="Sigma2 domain of RNA polymerase sigma factors"/>
    <property type="match status" value="1"/>
</dbReference>
<reference evidence="2" key="1">
    <citation type="submission" date="2020-10" db="EMBL/GenBank/DDBJ databases">
        <authorList>
            <person name="Gilroy R."/>
        </authorList>
    </citation>
    <scope>NUCLEOTIDE SEQUENCE</scope>
    <source>
        <strain evidence="2">ChiSjej2B20-13462</strain>
    </source>
</reference>
<comment type="caution">
    <text evidence="2">The sequence shown here is derived from an EMBL/GenBank/DDBJ whole genome shotgun (WGS) entry which is preliminary data.</text>
</comment>
<accession>A0A9D0Z843</accession>
<dbReference type="Pfam" id="PF04542">
    <property type="entry name" value="Sigma70_r2"/>
    <property type="match status" value="1"/>
</dbReference>
<evidence type="ECO:0000313" key="3">
    <source>
        <dbReference type="Proteomes" id="UP000886874"/>
    </source>
</evidence>
<dbReference type="InterPro" id="IPR007627">
    <property type="entry name" value="RNA_pol_sigma70_r2"/>
</dbReference>
<evidence type="ECO:0000313" key="2">
    <source>
        <dbReference type="EMBL" id="HIQ69690.1"/>
    </source>
</evidence>
<dbReference type="GO" id="GO:0006352">
    <property type="term" value="P:DNA-templated transcription initiation"/>
    <property type="evidence" value="ECO:0007669"/>
    <property type="project" value="InterPro"/>
</dbReference>
<evidence type="ECO:0000259" key="1">
    <source>
        <dbReference type="Pfam" id="PF04542"/>
    </source>
</evidence>
<name>A0A9D0Z843_9FIRM</name>
<dbReference type="Gene3D" id="1.10.1740.10">
    <property type="match status" value="1"/>
</dbReference>
<organism evidence="2 3">
    <name type="scientific">Candidatus Avoscillospira stercorigallinarum</name>
    <dbReference type="NCBI Taxonomy" id="2840708"/>
    <lineage>
        <taxon>Bacteria</taxon>
        <taxon>Bacillati</taxon>
        <taxon>Bacillota</taxon>
        <taxon>Clostridia</taxon>
        <taxon>Eubacteriales</taxon>
        <taxon>Oscillospiraceae</taxon>
        <taxon>Oscillospiraceae incertae sedis</taxon>
        <taxon>Candidatus Avoscillospira</taxon>
    </lineage>
</organism>
<dbReference type="EMBL" id="DVFN01000076">
    <property type="protein sequence ID" value="HIQ69690.1"/>
    <property type="molecule type" value="Genomic_DNA"/>
</dbReference>
<dbReference type="GO" id="GO:0003700">
    <property type="term" value="F:DNA-binding transcription factor activity"/>
    <property type="evidence" value="ECO:0007669"/>
    <property type="project" value="InterPro"/>
</dbReference>
<feature type="domain" description="RNA polymerase sigma-70 region 2" evidence="1">
    <location>
        <begin position="24"/>
        <end position="86"/>
    </location>
</feature>
<protein>
    <submittedName>
        <fullName evidence="2">Sigma-70 family RNA polymerase sigma factor</fullName>
    </submittedName>
</protein>
<gene>
    <name evidence="2" type="ORF">IAA67_05110</name>
</gene>
<dbReference type="AlphaFoldDB" id="A0A9D0Z843"/>
<dbReference type="Proteomes" id="UP000886874">
    <property type="component" value="Unassembled WGS sequence"/>
</dbReference>
<proteinExistence type="predicted"/>
<dbReference type="InterPro" id="IPR013325">
    <property type="entry name" value="RNA_pol_sigma_r2"/>
</dbReference>